<name>A0A8H4AN19_GIGMA</name>
<evidence type="ECO:0000313" key="2">
    <source>
        <dbReference type="Proteomes" id="UP000439903"/>
    </source>
</evidence>
<evidence type="ECO:0000313" key="1">
    <source>
        <dbReference type="EMBL" id="KAF0515140.1"/>
    </source>
</evidence>
<dbReference type="Proteomes" id="UP000439903">
    <property type="component" value="Unassembled WGS sequence"/>
</dbReference>
<protein>
    <submittedName>
        <fullName evidence="1">Serine protease</fullName>
    </submittedName>
</protein>
<sequence length="105" mass="11598">MSFSPGYNDGNEGPLGTVGIEEVAVSYTYLLEPSLDVYGLVKFKFIDPEGEGLNLQDYTGGLGWRFDIGNNTPTNVFGYPNSGDLMNCLKNFANDKAIRRKQYSN</sequence>
<proteinExistence type="predicted"/>
<accession>A0A8H4AN19</accession>
<gene>
    <name evidence="1" type="ORF">F8M41_017388</name>
</gene>
<dbReference type="AlphaFoldDB" id="A0A8H4AN19"/>
<comment type="caution">
    <text evidence="1">The sequence shown here is derived from an EMBL/GenBank/DDBJ whole genome shotgun (WGS) entry which is preliminary data.</text>
</comment>
<keyword evidence="1" id="KW-0645">Protease</keyword>
<keyword evidence="1" id="KW-0378">Hydrolase</keyword>
<dbReference type="OrthoDB" id="2308308at2759"/>
<dbReference type="EMBL" id="WTPW01000400">
    <property type="protein sequence ID" value="KAF0515140.1"/>
    <property type="molecule type" value="Genomic_DNA"/>
</dbReference>
<organism evidence="1 2">
    <name type="scientific">Gigaspora margarita</name>
    <dbReference type="NCBI Taxonomy" id="4874"/>
    <lineage>
        <taxon>Eukaryota</taxon>
        <taxon>Fungi</taxon>
        <taxon>Fungi incertae sedis</taxon>
        <taxon>Mucoromycota</taxon>
        <taxon>Glomeromycotina</taxon>
        <taxon>Glomeromycetes</taxon>
        <taxon>Diversisporales</taxon>
        <taxon>Gigasporaceae</taxon>
        <taxon>Gigaspora</taxon>
    </lineage>
</organism>
<keyword evidence="2" id="KW-1185">Reference proteome</keyword>
<reference evidence="1 2" key="1">
    <citation type="journal article" date="2019" name="Environ. Microbiol.">
        <title>At the nexus of three kingdoms: the genome of the mycorrhizal fungus Gigaspora margarita provides insights into plant, endobacterial and fungal interactions.</title>
        <authorList>
            <person name="Venice F."/>
            <person name="Ghignone S."/>
            <person name="Salvioli di Fossalunga A."/>
            <person name="Amselem J."/>
            <person name="Novero M."/>
            <person name="Xianan X."/>
            <person name="Sedzielewska Toro K."/>
            <person name="Morin E."/>
            <person name="Lipzen A."/>
            <person name="Grigoriev I.V."/>
            <person name="Henrissat B."/>
            <person name="Martin F.M."/>
            <person name="Bonfante P."/>
        </authorList>
    </citation>
    <scope>NUCLEOTIDE SEQUENCE [LARGE SCALE GENOMIC DNA]</scope>
    <source>
        <strain evidence="1 2">BEG34</strain>
    </source>
</reference>
<dbReference type="GO" id="GO:0008233">
    <property type="term" value="F:peptidase activity"/>
    <property type="evidence" value="ECO:0007669"/>
    <property type="project" value="UniProtKB-KW"/>
</dbReference>
<dbReference type="GO" id="GO:0006508">
    <property type="term" value="P:proteolysis"/>
    <property type="evidence" value="ECO:0007669"/>
    <property type="project" value="UniProtKB-KW"/>
</dbReference>